<organism evidence="1 2">
    <name type="scientific">Methylorubrum populi (strain ATCC BAA-705 / NCIMB 13946 / BJ001)</name>
    <name type="common">Methylobacterium populi</name>
    <dbReference type="NCBI Taxonomy" id="441620"/>
    <lineage>
        <taxon>Bacteria</taxon>
        <taxon>Pseudomonadati</taxon>
        <taxon>Pseudomonadota</taxon>
        <taxon>Alphaproteobacteria</taxon>
        <taxon>Hyphomicrobiales</taxon>
        <taxon>Methylobacteriaceae</taxon>
        <taxon>Methylorubrum</taxon>
    </lineage>
</organism>
<accession>B1ZDG9</accession>
<dbReference type="RefSeq" id="WP_012453261.1">
    <property type="nucleotide sequence ID" value="NC_010725.1"/>
</dbReference>
<dbReference type="HOGENOM" id="CLU_1803925_0_0_5"/>
<proteinExistence type="predicted"/>
<dbReference type="KEGG" id="mpo:Mpop_1342"/>
<dbReference type="AlphaFoldDB" id="B1ZDG9"/>
<name>B1ZDG9_METPB</name>
<reference evidence="1" key="1">
    <citation type="submission" date="2008-04" db="EMBL/GenBank/DDBJ databases">
        <title>Complete sequence of chromosome of Methylobacterium populi BJ001.</title>
        <authorList>
            <consortium name="US DOE Joint Genome Institute"/>
            <person name="Copeland A."/>
            <person name="Lucas S."/>
            <person name="Lapidus A."/>
            <person name="Glavina del Rio T."/>
            <person name="Dalin E."/>
            <person name="Tice H."/>
            <person name="Bruce D."/>
            <person name="Goodwin L."/>
            <person name="Pitluck S."/>
            <person name="Chertkov O."/>
            <person name="Brettin T."/>
            <person name="Detter J.C."/>
            <person name="Han C."/>
            <person name="Kuske C.R."/>
            <person name="Schmutz J."/>
            <person name="Larimer F."/>
            <person name="Land M."/>
            <person name="Hauser L."/>
            <person name="Kyrpides N."/>
            <person name="Mikhailova N."/>
            <person name="Marx C."/>
            <person name="Richardson P."/>
        </authorList>
    </citation>
    <scope>NUCLEOTIDE SEQUENCE [LARGE SCALE GENOMIC DNA]</scope>
    <source>
        <strain evidence="1">BJ001</strain>
    </source>
</reference>
<protein>
    <submittedName>
        <fullName evidence="1">Uncharacterized protein</fullName>
    </submittedName>
</protein>
<gene>
    <name evidence="1" type="ordered locus">Mpop_1342</name>
</gene>
<dbReference type="Proteomes" id="UP000007136">
    <property type="component" value="Chromosome"/>
</dbReference>
<evidence type="ECO:0000313" key="2">
    <source>
        <dbReference type="Proteomes" id="UP000007136"/>
    </source>
</evidence>
<sequence length="143" mass="15495">MALRLHFSTAVNVSLLIITSRSAAWSISSQGMSRSSDSVPEFTAMSNPLWLNRTWACILASAAVMVALCKIALGVFEIVSSSLIFGKAPHDALHGRRLVGWGGTFKRLHKALNLADVDDPNTDLTKVDEPIPDESEIVAIETF</sequence>
<evidence type="ECO:0000313" key="1">
    <source>
        <dbReference type="EMBL" id="ACB79512.1"/>
    </source>
</evidence>
<dbReference type="EMBL" id="CP001029">
    <property type="protein sequence ID" value="ACB79512.1"/>
    <property type="molecule type" value="Genomic_DNA"/>
</dbReference>